<evidence type="ECO:0000256" key="3">
    <source>
        <dbReference type="ARBA" id="ARBA00022676"/>
    </source>
</evidence>
<evidence type="ECO:0000256" key="10">
    <source>
        <dbReference type="RuleBase" id="RU363063"/>
    </source>
</evidence>
<keyword evidence="7" id="KW-1133">Transmembrane helix</keyword>
<dbReference type="EC" id="2.4.1.-" evidence="10"/>
<keyword evidence="3 10" id="KW-0328">Glycosyltransferase</keyword>
<accession>A0ABN8IG94</accession>
<keyword evidence="4" id="KW-0808">Transferase</keyword>
<dbReference type="PANTHER" id="PTHR11214">
    <property type="entry name" value="BETA-1,3-N-ACETYLGLUCOSAMINYLTRANSFERASE"/>
    <property type="match status" value="1"/>
</dbReference>
<evidence type="ECO:0000256" key="9">
    <source>
        <dbReference type="ARBA" id="ARBA00023136"/>
    </source>
</evidence>
<keyword evidence="5" id="KW-0812">Transmembrane</keyword>
<dbReference type="EMBL" id="OW152836">
    <property type="protein sequence ID" value="CAH2056946.1"/>
    <property type="molecule type" value="Genomic_DNA"/>
</dbReference>
<evidence type="ECO:0000313" key="11">
    <source>
        <dbReference type="EMBL" id="CAH2056946.1"/>
    </source>
</evidence>
<dbReference type="PANTHER" id="PTHR11214:SF378">
    <property type="entry name" value="BETA-1,3-GALACTOSYLTRANSFERASE 4"/>
    <property type="match status" value="1"/>
</dbReference>
<evidence type="ECO:0000256" key="5">
    <source>
        <dbReference type="ARBA" id="ARBA00022692"/>
    </source>
</evidence>
<evidence type="ECO:0000313" key="12">
    <source>
        <dbReference type="Proteomes" id="UP000837857"/>
    </source>
</evidence>
<evidence type="ECO:0000256" key="6">
    <source>
        <dbReference type="ARBA" id="ARBA00022968"/>
    </source>
</evidence>
<proteinExistence type="inferred from homology"/>
<gene>
    <name evidence="11" type="ORF">IPOD504_LOCUS9882</name>
</gene>
<dbReference type="Proteomes" id="UP000837857">
    <property type="component" value="Chromosome 24"/>
</dbReference>
<keyword evidence="9" id="KW-0472">Membrane</keyword>
<evidence type="ECO:0000256" key="4">
    <source>
        <dbReference type="ARBA" id="ARBA00022679"/>
    </source>
</evidence>
<protein>
    <recommendedName>
        <fullName evidence="10">Hexosyltransferase</fullName>
        <ecNumber evidence="10">2.4.1.-</ecNumber>
    </recommendedName>
</protein>
<dbReference type="Gene3D" id="3.90.550.50">
    <property type="match status" value="1"/>
</dbReference>
<dbReference type="InterPro" id="IPR002659">
    <property type="entry name" value="Glyco_trans_31"/>
</dbReference>
<evidence type="ECO:0000256" key="8">
    <source>
        <dbReference type="ARBA" id="ARBA00023034"/>
    </source>
</evidence>
<sequence length="346" mass="40545">MVIVRPIIARRKTVLLFILLMVAVLSALPGSWWLANVVGRVLLLPRPPEQDLRHFVKSRSLHHYLSDIEVLIEPTQSSCESLSSIPVLILVASVPQHFQHREMIRKSWAKYQPTYFVIGTHKSSVEIILGGNYMEAKQYNDIILFDFHDHYQNLTLKTALMLQWASSRCPQVRFLLKTDDDVLVNPWTLQEVIRDHPDAQLLGFSINNTRLHRDQYNKYYVPRWLCRENLIDQYLSGTAYLVNGAYMKKILQTSYSVPLLNIEDVYITHLVARKALNLTLSHDRRLSPKRPWVPFVCVYWNLATVHSLRPAEVMRIWPHLQNVARDRKRKSECGRYSFFNSDFFLY</sequence>
<dbReference type="Pfam" id="PF01762">
    <property type="entry name" value="Galactosyl_T"/>
    <property type="match status" value="1"/>
</dbReference>
<evidence type="ECO:0000256" key="1">
    <source>
        <dbReference type="ARBA" id="ARBA00004323"/>
    </source>
</evidence>
<keyword evidence="12" id="KW-1185">Reference proteome</keyword>
<reference evidence="11" key="1">
    <citation type="submission" date="2022-03" db="EMBL/GenBank/DDBJ databases">
        <authorList>
            <person name="Martin H S."/>
        </authorList>
    </citation>
    <scope>NUCLEOTIDE SEQUENCE</scope>
</reference>
<keyword evidence="8 10" id="KW-0333">Golgi apparatus</keyword>
<organism evidence="11 12">
    <name type="scientific">Iphiclides podalirius</name>
    <name type="common">scarce swallowtail</name>
    <dbReference type="NCBI Taxonomy" id="110791"/>
    <lineage>
        <taxon>Eukaryota</taxon>
        <taxon>Metazoa</taxon>
        <taxon>Ecdysozoa</taxon>
        <taxon>Arthropoda</taxon>
        <taxon>Hexapoda</taxon>
        <taxon>Insecta</taxon>
        <taxon>Pterygota</taxon>
        <taxon>Neoptera</taxon>
        <taxon>Endopterygota</taxon>
        <taxon>Lepidoptera</taxon>
        <taxon>Glossata</taxon>
        <taxon>Ditrysia</taxon>
        <taxon>Papilionoidea</taxon>
        <taxon>Papilionidae</taxon>
        <taxon>Papilioninae</taxon>
        <taxon>Iphiclides</taxon>
    </lineage>
</organism>
<comment type="subcellular location">
    <subcellularLocation>
        <location evidence="1 10">Golgi apparatus membrane</location>
        <topology evidence="1 10">Single-pass type II membrane protein</topology>
    </subcellularLocation>
</comment>
<feature type="non-terminal residue" evidence="11">
    <location>
        <position position="346"/>
    </location>
</feature>
<keyword evidence="6" id="KW-0735">Signal-anchor</keyword>
<evidence type="ECO:0000256" key="2">
    <source>
        <dbReference type="ARBA" id="ARBA00008661"/>
    </source>
</evidence>
<name>A0ABN8IG94_9NEOP</name>
<evidence type="ECO:0000256" key="7">
    <source>
        <dbReference type="ARBA" id="ARBA00022989"/>
    </source>
</evidence>
<comment type="similarity">
    <text evidence="2 10">Belongs to the glycosyltransferase 31 family.</text>
</comment>